<evidence type="ECO:0000313" key="3">
    <source>
        <dbReference type="Proteomes" id="UP000000311"/>
    </source>
</evidence>
<organism evidence="3">
    <name type="scientific">Camponotus floridanus</name>
    <name type="common">Florida carpenter ant</name>
    <dbReference type="NCBI Taxonomy" id="104421"/>
    <lineage>
        <taxon>Eukaryota</taxon>
        <taxon>Metazoa</taxon>
        <taxon>Ecdysozoa</taxon>
        <taxon>Arthropoda</taxon>
        <taxon>Hexapoda</taxon>
        <taxon>Insecta</taxon>
        <taxon>Pterygota</taxon>
        <taxon>Neoptera</taxon>
        <taxon>Endopterygota</taxon>
        <taxon>Hymenoptera</taxon>
        <taxon>Apocrita</taxon>
        <taxon>Aculeata</taxon>
        <taxon>Formicoidea</taxon>
        <taxon>Formicidae</taxon>
        <taxon>Formicinae</taxon>
        <taxon>Camponotus</taxon>
    </lineage>
</organism>
<name>E2ATF8_CAMFO</name>
<feature type="non-terminal residue" evidence="2">
    <location>
        <position position="96"/>
    </location>
</feature>
<dbReference type="PANTHER" id="PTHR47577">
    <property type="entry name" value="THAP DOMAIN-CONTAINING PROTEIN 6"/>
    <property type="match status" value="1"/>
</dbReference>
<dbReference type="Pfam" id="PF21788">
    <property type="entry name" value="TNP-like_GBD"/>
    <property type="match status" value="1"/>
</dbReference>
<gene>
    <name evidence="2" type="ORF">EAG_00170</name>
</gene>
<keyword evidence="3" id="KW-1185">Reference proteome</keyword>
<dbReference type="AlphaFoldDB" id="E2ATF8"/>
<dbReference type="InParanoid" id="E2ATF8"/>
<evidence type="ECO:0000313" key="2">
    <source>
        <dbReference type="EMBL" id="EFN63281.1"/>
    </source>
</evidence>
<dbReference type="STRING" id="104421.E2ATF8"/>
<dbReference type="InterPro" id="IPR048366">
    <property type="entry name" value="TNP-like_GBD"/>
</dbReference>
<feature type="domain" description="Transposable element P transposase-like GTP-binding insertion" evidence="1">
    <location>
        <begin position="1"/>
        <end position="69"/>
    </location>
</feature>
<proteinExistence type="predicted"/>
<dbReference type="EMBL" id="GL442552">
    <property type="protein sequence ID" value="EFN63281.1"/>
    <property type="molecule type" value="Genomic_DNA"/>
</dbReference>
<evidence type="ECO:0000259" key="1">
    <source>
        <dbReference type="Pfam" id="PF21788"/>
    </source>
</evidence>
<dbReference type="OMA" id="NESCWRT"/>
<dbReference type="Proteomes" id="UP000000311">
    <property type="component" value="Unassembled WGS sequence"/>
</dbReference>
<dbReference type="PANTHER" id="PTHR47577:SF2">
    <property type="entry name" value="THAP DOMAIN CONTAINING 9"/>
    <property type="match status" value="1"/>
</dbReference>
<feature type="non-terminal residue" evidence="2">
    <location>
        <position position="1"/>
    </location>
</feature>
<protein>
    <submittedName>
        <fullName evidence="2">THAP domain-containing protein 9</fullName>
    </submittedName>
</protein>
<sequence>IYWAQNKMKVKYAANTFSASVANAIDFLKQEGLDDFKDSDETVTFIKAVDQLFDFLNSRNPFGKNFKQPITVQNWSYLQKMIKEKLNYLFSLKLKG</sequence>
<reference evidence="2 3" key="1">
    <citation type="journal article" date="2010" name="Science">
        <title>Genomic comparison of the ants Camponotus floridanus and Harpegnathos saltator.</title>
        <authorList>
            <person name="Bonasio R."/>
            <person name="Zhang G."/>
            <person name="Ye C."/>
            <person name="Mutti N.S."/>
            <person name="Fang X."/>
            <person name="Qin N."/>
            <person name="Donahue G."/>
            <person name="Yang P."/>
            <person name="Li Q."/>
            <person name="Li C."/>
            <person name="Zhang P."/>
            <person name="Huang Z."/>
            <person name="Berger S.L."/>
            <person name="Reinberg D."/>
            <person name="Wang J."/>
            <person name="Liebig J."/>
        </authorList>
    </citation>
    <scope>NUCLEOTIDE SEQUENCE [LARGE SCALE GENOMIC DNA]</scope>
    <source>
        <strain evidence="3">C129</strain>
    </source>
</reference>
<accession>E2ATF8</accession>